<keyword evidence="8" id="KW-1185">Reference proteome</keyword>
<evidence type="ECO:0000259" key="6">
    <source>
        <dbReference type="Pfam" id="PF26410"/>
    </source>
</evidence>
<dbReference type="GO" id="GO:0000272">
    <property type="term" value="P:polysaccharide catabolic process"/>
    <property type="evidence" value="ECO:0007669"/>
    <property type="project" value="InterPro"/>
</dbReference>
<dbReference type="InterPro" id="IPR017853">
    <property type="entry name" value="GH"/>
</dbReference>
<dbReference type="EMBL" id="FRAA01000003">
    <property type="protein sequence ID" value="SHK13284.1"/>
    <property type="molecule type" value="Genomic_DNA"/>
</dbReference>
<dbReference type="PANTHER" id="PTHR31451:SF40">
    <property type="entry name" value="GLYCOSIDE HYDROLASE FAMILY 5 DOMAIN-CONTAINING PROTEIN"/>
    <property type="match status" value="1"/>
</dbReference>
<reference evidence="8" key="1">
    <citation type="submission" date="2016-11" db="EMBL/GenBank/DDBJ databases">
        <authorList>
            <person name="Varghese N."/>
            <person name="Submissions S."/>
        </authorList>
    </citation>
    <scope>NUCLEOTIDE SEQUENCE [LARGE SCALE GENOMIC DNA]</scope>
    <source>
        <strain evidence="8">DSM 26134</strain>
    </source>
</reference>
<evidence type="ECO:0000256" key="2">
    <source>
        <dbReference type="ARBA" id="ARBA00012706"/>
    </source>
</evidence>
<evidence type="ECO:0000313" key="8">
    <source>
        <dbReference type="Proteomes" id="UP000184474"/>
    </source>
</evidence>
<dbReference type="RefSeq" id="WP_170863772.1">
    <property type="nucleotide sequence ID" value="NZ_FRAA01000003.1"/>
</dbReference>
<feature type="signal peptide" evidence="5">
    <location>
        <begin position="1"/>
        <end position="18"/>
    </location>
</feature>
<name>A0A1M6PZA8_REIAG</name>
<accession>A0A1M6PZA8</accession>
<dbReference type="Gene3D" id="3.20.20.80">
    <property type="entry name" value="Glycosidases"/>
    <property type="match status" value="1"/>
</dbReference>
<dbReference type="SUPFAM" id="SSF51445">
    <property type="entry name" value="(Trans)glycosidases"/>
    <property type="match status" value="1"/>
</dbReference>
<evidence type="ECO:0000313" key="7">
    <source>
        <dbReference type="EMBL" id="SHK13284.1"/>
    </source>
</evidence>
<evidence type="ECO:0000256" key="3">
    <source>
        <dbReference type="ARBA" id="ARBA00022801"/>
    </source>
</evidence>
<evidence type="ECO:0000256" key="5">
    <source>
        <dbReference type="SAM" id="SignalP"/>
    </source>
</evidence>
<dbReference type="InterPro" id="IPR045053">
    <property type="entry name" value="MAN-like"/>
</dbReference>
<organism evidence="7 8">
    <name type="scientific">Reichenbachiella agariperforans</name>
    <dbReference type="NCBI Taxonomy" id="156994"/>
    <lineage>
        <taxon>Bacteria</taxon>
        <taxon>Pseudomonadati</taxon>
        <taxon>Bacteroidota</taxon>
        <taxon>Cytophagia</taxon>
        <taxon>Cytophagales</taxon>
        <taxon>Reichenbachiellaceae</taxon>
        <taxon>Reichenbachiella</taxon>
    </lineage>
</organism>
<gene>
    <name evidence="7" type="ORF">SAMN04488028_103108</name>
</gene>
<dbReference type="Proteomes" id="UP000184474">
    <property type="component" value="Unassembled WGS sequence"/>
</dbReference>
<dbReference type="EC" id="3.2.1.78" evidence="2"/>
<dbReference type="STRING" id="156994.SAMN04488028_103108"/>
<dbReference type="Pfam" id="PF26410">
    <property type="entry name" value="GH5_mannosidase"/>
    <property type="match status" value="1"/>
</dbReference>
<feature type="domain" description="Glycoside hydrolase family 5" evidence="6">
    <location>
        <begin position="21"/>
        <end position="423"/>
    </location>
</feature>
<evidence type="ECO:0000256" key="1">
    <source>
        <dbReference type="ARBA" id="ARBA00001678"/>
    </source>
</evidence>
<protein>
    <recommendedName>
        <fullName evidence="2">mannan endo-1,4-beta-mannosidase</fullName>
        <ecNumber evidence="2">3.2.1.78</ecNumber>
    </recommendedName>
</protein>
<proteinExistence type="predicted"/>
<keyword evidence="4" id="KW-0326">Glycosidase</keyword>
<sequence length="425" mass="48152">MRKIFVLALLLCSGLAFAQEGFVRVEGLGFEIDGSPYKYIGTNFWYGMNLGSTGEGGDRDRLNRELDRMTDMGLKNLRVMAASEGAEDSPYQNKPILQTAPGVYNEDLLVGLDYFLVEMGKRDMKAVVCLGNFWMWSGGFPQYVSWADGSEIPYPDVMGGGTWDPFINYAQSFYNNKKAMKMYFDFVKFIINRTNSISGVKYKNDPTIMAWQLANEPRGYKQVPAFRAWVNQTAKLIKKHDKKHLVCLGTEGDTAADYSGNDLYEDNLSPDVDYATTHVWIQNWAWYDPKNEASYEEAKQLTIEYLEGQQEKARKLGKPLVIEEFGVSRDNGDFRNTAPVSYRDDYYDFIFNYTLNSIKAGGIIQGCNFWSWGGEGCPSDPGQLWEKGDDLIGDPAHELQGWYSVYDTDATTIEEIKSATSQLED</sequence>
<dbReference type="AlphaFoldDB" id="A0A1M6PZA8"/>
<evidence type="ECO:0000256" key="4">
    <source>
        <dbReference type="ARBA" id="ARBA00023295"/>
    </source>
</evidence>
<comment type="catalytic activity">
    <reaction evidence="1">
        <text>Random hydrolysis of (1-&gt;4)-beta-D-mannosidic linkages in mannans, galactomannans and glucomannans.</text>
        <dbReference type="EC" id="3.2.1.78"/>
    </reaction>
</comment>
<dbReference type="InterPro" id="IPR001547">
    <property type="entry name" value="Glyco_hydro_5"/>
</dbReference>
<feature type="chain" id="PRO_5012906705" description="mannan endo-1,4-beta-mannosidase" evidence="5">
    <location>
        <begin position="19"/>
        <end position="425"/>
    </location>
</feature>
<dbReference type="PANTHER" id="PTHR31451">
    <property type="match status" value="1"/>
</dbReference>
<keyword evidence="5" id="KW-0732">Signal</keyword>
<keyword evidence="3" id="KW-0378">Hydrolase</keyword>
<dbReference type="GO" id="GO:0016985">
    <property type="term" value="F:mannan endo-1,4-beta-mannosidase activity"/>
    <property type="evidence" value="ECO:0007669"/>
    <property type="project" value="TreeGrafter"/>
</dbReference>